<dbReference type="RefSeq" id="XP_005838862.1">
    <property type="nucleotide sequence ID" value="XM_005838805.1"/>
</dbReference>
<dbReference type="SUPFAM" id="SSF50729">
    <property type="entry name" value="PH domain-like"/>
    <property type="match status" value="1"/>
</dbReference>
<dbReference type="InterPro" id="IPR001192">
    <property type="entry name" value="PI-PLC_fam"/>
</dbReference>
<feature type="domain" description="PH" evidence="1">
    <location>
        <begin position="47"/>
        <end position="148"/>
    </location>
</feature>
<dbReference type="EMBL" id="JH992974">
    <property type="protein sequence ID" value="EKX51882.1"/>
    <property type="molecule type" value="Genomic_DNA"/>
</dbReference>
<dbReference type="InterPro" id="IPR001849">
    <property type="entry name" value="PH_domain"/>
</dbReference>
<dbReference type="OrthoDB" id="269822at2759"/>
<proteinExistence type="predicted"/>
<protein>
    <recommendedName>
        <fullName evidence="1">PH domain-containing protein</fullName>
    </recommendedName>
</protein>
<dbReference type="SUPFAM" id="SSF47473">
    <property type="entry name" value="EF-hand"/>
    <property type="match status" value="1"/>
</dbReference>
<dbReference type="GO" id="GO:0004435">
    <property type="term" value="F:phosphatidylinositol-4,5-bisphosphate phospholipase C activity"/>
    <property type="evidence" value="ECO:0007669"/>
    <property type="project" value="TreeGrafter"/>
</dbReference>
<reference evidence="2 4" key="1">
    <citation type="journal article" date="2012" name="Nature">
        <title>Algal genomes reveal evolutionary mosaicism and the fate of nucleomorphs.</title>
        <authorList>
            <consortium name="DOE Joint Genome Institute"/>
            <person name="Curtis B.A."/>
            <person name="Tanifuji G."/>
            <person name="Burki F."/>
            <person name="Gruber A."/>
            <person name="Irimia M."/>
            <person name="Maruyama S."/>
            <person name="Arias M.C."/>
            <person name="Ball S.G."/>
            <person name="Gile G.H."/>
            <person name="Hirakawa Y."/>
            <person name="Hopkins J.F."/>
            <person name="Kuo A."/>
            <person name="Rensing S.A."/>
            <person name="Schmutz J."/>
            <person name="Symeonidi A."/>
            <person name="Elias M."/>
            <person name="Eveleigh R.J."/>
            <person name="Herman E.K."/>
            <person name="Klute M.J."/>
            <person name="Nakayama T."/>
            <person name="Obornik M."/>
            <person name="Reyes-Prieto A."/>
            <person name="Armbrust E.V."/>
            <person name="Aves S.J."/>
            <person name="Beiko R.G."/>
            <person name="Coutinho P."/>
            <person name="Dacks J.B."/>
            <person name="Durnford D.G."/>
            <person name="Fast N.M."/>
            <person name="Green B.R."/>
            <person name="Grisdale C.J."/>
            <person name="Hempel F."/>
            <person name="Henrissat B."/>
            <person name="Hoppner M.P."/>
            <person name="Ishida K."/>
            <person name="Kim E."/>
            <person name="Koreny L."/>
            <person name="Kroth P.G."/>
            <person name="Liu Y."/>
            <person name="Malik S.B."/>
            <person name="Maier U.G."/>
            <person name="McRose D."/>
            <person name="Mock T."/>
            <person name="Neilson J.A."/>
            <person name="Onodera N.T."/>
            <person name="Poole A.M."/>
            <person name="Pritham E.J."/>
            <person name="Richards T.A."/>
            <person name="Rocap G."/>
            <person name="Roy S.W."/>
            <person name="Sarai C."/>
            <person name="Schaack S."/>
            <person name="Shirato S."/>
            <person name="Slamovits C.H."/>
            <person name="Spencer D.F."/>
            <person name="Suzuki S."/>
            <person name="Worden A.Z."/>
            <person name="Zauner S."/>
            <person name="Barry K."/>
            <person name="Bell C."/>
            <person name="Bharti A.K."/>
            <person name="Crow J.A."/>
            <person name="Grimwood J."/>
            <person name="Kramer R."/>
            <person name="Lindquist E."/>
            <person name="Lucas S."/>
            <person name="Salamov A."/>
            <person name="McFadden G.I."/>
            <person name="Lane C.E."/>
            <person name="Keeling P.J."/>
            <person name="Gray M.W."/>
            <person name="Grigoriev I.V."/>
            <person name="Archibald J.M."/>
        </authorList>
    </citation>
    <scope>NUCLEOTIDE SEQUENCE</scope>
    <source>
        <strain evidence="2 4">CCMP2712</strain>
    </source>
</reference>
<dbReference type="Gene3D" id="2.30.29.30">
    <property type="entry name" value="Pleckstrin-homology domain (PH domain)/Phosphotyrosine-binding domain (PTB)"/>
    <property type="match status" value="1"/>
</dbReference>
<reference evidence="4" key="2">
    <citation type="submission" date="2012-11" db="EMBL/GenBank/DDBJ databases">
        <authorList>
            <person name="Kuo A."/>
            <person name="Curtis B.A."/>
            <person name="Tanifuji G."/>
            <person name="Burki F."/>
            <person name="Gruber A."/>
            <person name="Irimia M."/>
            <person name="Maruyama S."/>
            <person name="Arias M.C."/>
            <person name="Ball S.G."/>
            <person name="Gile G.H."/>
            <person name="Hirakawa Y."/>
            <person name="Hopkins J.F."/>
            <person name="Rensing S.A."/>
            <person name="Schmutz J."/>
            <person name="Symeonidi A."/>
            <person name="Elias M."/>
            <person name="Eveleigh R.J."/>
            <person name="Herman E.K."/>
            <person name="Klute M.J."/>
            <person name="Nakayama T."/>
            <person name="Obornik M."/>
            <person name="Reyes-Prieto A."/>
            <person name="Armbrust E.V."/>
            <person name="Aves S.J."/>
            <person name="Beiko R.G."/>
            <person name="Coutinho P."/>
            <person name="Dacks J.B."/>
            <person name="Durnford D.G."/>
            <person name="Fast N.M."/>
            <person name="Green B.R."/>
            <person name="Grisdale C."/>
            <person name="Hempe F."/>
            <person name="Henrissat B."/>
            <person name="Hoppner M.P."/>
            <person name="Ishida K.-I."/>
            <person name="Kim E."/>
            <person name="Koreny L."/>
            <person name="Kroth P.G."/>
            <person name="Liu Y."/>
            <person name="Malik S.-B."/>
            <person name="Maier U.G."/>
            <person name="McRose D."/>
            <person name="Mock T."/>
            <person name="Neilson J.A."/>
            <person name="Onodera N.T."/>
            <person name="Poole A.M."/>
            <person name="Pritham E.J."/>
            <person name="Richards T.A."/>
            <person name="Rocap G."/>
            <person name="Roy S.W."/>
            <person name="Sarai C."/>
            <person name="Schaack S."/>
            <person name="Shirato S."/>
            <person name="Slamovits C.H."/>
            <person name="Spencer D.F."/>
            <person name="Suzuki S."/>
            <person name="Worden A.Z."/>
            <person name="Zauner S."/>
            <person name="Barry K."/>
            <person name="Bell C."/>
            <person name="Bharti A.K."/>
            <person name="Crow J.A."/>
            <person name="Grimwood J."/>
            <person name="Kramer R."/>
            <person name="Lindquist E."/>
            <person name="Lucas S."/>
            <person name="Salamov A."/>
            <person name="McFadden G.I."/>
            <person name="Lane C.E."/>
            <person name="Keeling P.J."/>
            <person name="Gray M.W."/>
            <person name="Grigoriev I.V."/>
            <person name="Archibald J.M."/>
        </authorList>
    </citation>
    <scope>NUCLEOTIDE SEQUENCE</scope>
    <source>
        <strain evidence="4">CCMP2712</strain>
    </source>
</reference>
<dbReference type="Pfam" id="PF16457">
    <property type="entry name" value="PH_12"/>
    <property type="match status" value="1"/>
</dbReference>
<evidence type="ECO:0000313" key="4">
    <source>
        <dbReference type="Proteomes" id="UP000011087"/>
    </source>
</evidence>
<accession>L1JTZ4</accession>
<dbReference type="GeneID" id="17308679"/>
<dbReference type="EnsemblProtists" id="EKX51882">
    <property type="protein sequence ID" value="EKX51882"/>
    <property type="gene ID" value="GUITHDRAFT_102497"/>
</dbReference>
<dbReference type="KEGG" id="gtt:GUITHDRAFT_102497"/>
<organism evidence="2">
    <name type="scientific">Guillardia theta (strain CCMP2712)</name>
    <name type="common">Cryptophyte</name>
    <dbReference type="NCBI Taxonomy" id="905079"/>
    <lineage>
        <taxon>Eukaryota</taxon>
        <taxon>Cryptophyceae</taxon>
        <taxon>Pyrenomonadales</taxon>
        <taxon>Geminigeraceae</taxon>
        <taxon>Guillardia</taxon>
    </lineage>
</organism>
<dbReference type="InterPro" id="IPR011992">
    <property type="entry name" value="EF-hand-dom_pair"/>
</dbReference>
<dbReference type="PaxDb" id="55529-EKX51882"/>
<sequence length="297" mass="34302">MRRSEISTWQLLQVEDDNEFLPKACRLLENFATTKHGLQEKMLKLGRHGKSAYTYVYLSAAHDWICWNPSSIVAKALASGTRHLEVSHIVRVEVGQNTTNFNRKTKVSSNEQISKSFSVVTHDRSLDLIAKTEDIAKLWVRTLKLLVNKQLLQDGRTATFSTGNHYRRYLMEQWNRADEDRSENLTLEEVTQLLRKMNVMAKRKWIREQAMKADNSHFSLDATQFLTFMNNLMGNRADVKNIMREIHRESGGNSYKEELLNAKQLCQFMNTYQKSSTDEQWTEIGAGQGVGADKENH</sequence>
<dbReference type="OMA" id="VICHIFF"/>
<dbReference type="AlphaFoldDB" id="L1JTZ4"/>
<dbReference type="GO" id="GO:0035556">
    <property type="term" value="P:intracellular signal transduction"/>
    <property type="evidence" value="ECO:0007669"/>
    <property type="project" value="InterPro"/>
</dbReference>
<evidence type="ECO:0000313" key="3">
    <source>
        <dbReference type="EnsemblProtists" id="EKX51882"/>
    </source>
</evidence>
<name>L1JTZ4_GUITC</name>
<dbReference type="PANTHER" id="PTHR10336">
    <property type="entry name" value="PHOSPHOINOSITIDE-SPECIFIC PHOSPHOLIPASE C FAMILY PROTEIN"/>
    <property type="match status" value="1"/>
</dbReference>
<dbReference type="InterPro" id="IPR011993">
    <property type="entry name" value="PH-like_dom_sf"/>
</dbReference>
<evidence type="ECO:0000313" key="2">
    <source>
        <dbReference type="EMBL" id="EKX51882.1"/>
    </source>
</evidence>
<dbReference type="Proteomes" id="UP000011087">
    <property type="component" value="Unassembled WGS sequence"/>
</dbReference>
<evidence type="ECO:0000259" key="1">
    <source>
        <dbReference type="Pfam" id="PF16457"/>
    </source>
</evidence>
<keyword evidence="4" id="KW-1185">Reference proteome</keyword>
<reference evidence="3" key="3">
    <citation type="submission" date="2016-03" db="UniProtKB">
        <authorList>
            <consortium name="EnsemblProtists"/>
        </authorList>
    </citation>
    <scope>IDENTIFICATION</scope>
</reference>
<dbReference type="HOGENOM" id="CLU_938274_0_0_1"/>
<gene>
    <name evidence="2" type="ORF">GUITHDRAFT_102497</name>
</gene>
<dbReference type="Gene3D" id="1.10.238.10">
    <property type="entry name" value="EF-hand"/>
    <property type="match status" value="1"/>
</dbReference>